<dbReference type="PANTHER" id="PTHR43272:SF33">
    <property type="entry name" value="AMP-BINDING DOMAIN-CONTAINING PROTEIN-RELATED"/>
    <property type="match status" value="1"/>
</dbReference>
<dbReference type="SUPFAM" id="SSF56801">
    <property type="entry name" value="Acetyl-CoA synthetase-like"/>
    <property type="match status" value="1"/>
</dbReference>
<dbReference type="GO" id="GO:0004467">
    <property type="term" value="F:long-chain fatty acid-CoA ligase activity"/>
    <property type="evidence" value="ECO:0007669"/>
    <property type="project" value="TreeGrafter"/>
</dbReference>
<dbReference type="Pfam" id="PF23562">
    <property type="entry name" value="AMP-binding_C_3"/>
    <property type="match status" value="1"/>
</dbReference>
<dbReference type="AlphaFoldDB" id="A0A7Y0F2D2"/>
<dbReference type="EMBL" id="JAAIIH010000001">
    <property type="protein sequence ID" value="NMM99821.1"/>
    <property type="molecule type" value="Genomic_DNA"/>
</dbReference>
<proteinExistence type="predicted"/>
<organism evidence="5 6">
    <name type="scientific">Bifidobacterium moraviense</name>
    <dbReference type="NCBI Taxonomy" id="2675323"/>
    <lineage>
        <taxon>Bacteria</taxon>
        <taxon>Bacillati</taxon>
        <taxon>Actinomycetota</taxon>
        <taxon>Actinomycetes</taxon>
        <taxon>Bifidobacteriales</taxon>
        <taxon>Bifidobacteriaceae</taxon>
        <taxon>Bifidobacterium</taxon>
    </lineage>
</organism>
<evidence type="ECO:0000256" key="1">
    <source>
        <dbReference type="ARBA" id="ARBA00022741"/>
    </source>
</evidence>
<dbReference type="InterPro" id="IPR020845">
    <property type="entry name" value="AMP-binding_CS"/>
</dbReference>
<dbReference type="Pfam" id="PF00501">
    <property type="entry name" value="AMP-binding"/>
    <property type="match status" value="1"/>
</dbReference>
<accession>A0A7Y0F2D2</accession>
<evidence type="ECO:0000256" key="3">
    <source>
        <dbReference type="SAM" id="MobiDB-lite"/>
    </source>
</evidence>
<feature type="region of interest" description="Disordered" evidence="3">
    <location>
        <begin position="653"/>
        <end position="699"/>
    </location>
</feature>
<keyword evidence="6" id="KW-1185">Reference proteome</keyword>
<protein>
    <submittedName>
        <fullName evidence="5">AMP-binding protein</fullName>
    </submittedName>
</protein>
<dbReference type="InterPro" id="IPR000873">
    <property type="entry name" value="AMP-dep_synth/lig_dom"/>
</dbReference>
<name>A0A7Y0F2D2_9BIFI</name>
<keyword evidence="2" id="KW-0067">ATP-binding</keyword>
<dbReference type="Gene3D" id="3.40.50.12780">
    <property type="entry name" value="N-terminal domain of ligase-like"/>
    <property type="match status" value="1"/>
</dbReference>
<evidence type="ECO:0000313" key="6">
    <source>
        <dbReference type="Proteomes" id="UP000588277"/>
    </source>
</evidence>
<keyword evidence="1" id="KW-0547">Nucleotide-binding</keyword>
<reference evidence="5 6" key="1">
    <citation type="submission" date="2020-02" db="EMBL/GenBank/DDBJ databases">
        <title>Characterization of phylogenetic diversity of novel bifidobacterial species isolated in Czech ZOOs.</title>
        <authorList>
            <person name="Lugli G.A."/>
            <person name="Vera N.B."/>
            <person name="Ventura M."/>
        </authorList>
    </citation>
    <scope>NUCLEOTIDE SEQUENCE [LARGE SCALE GENOMIC DNA]</scope>
    <source>
        <strain evidence="5 6">DSM 109958</strain>
    </source>
</reference>
<dbReference type="GO" id="GO:0016020">
    <property type="term" value="C:membrane"/>
    <property type="evidence" value="ECO:0007669"/>
    <property type="project" value="TreeGrafter"/>
</dbReference>
<dbReference type="Proteomes" id="UP000588277">
    <property type="component" value="Unassembled WGS sequence"/>
</dbReference>
<gene>
    <name evidence="5" type="ORF">G1C96_0399</name>
</gene>
<comment type="caution">
    <text evidence="5">The sequence shown here is derived from an EMBL/GenBank/DDBJ whole genome shotgun (WGS) entry which is preliminary data.</text>
</comment>
<evidence type="ECO:0000259" key="4">
    <source>
        <dbReference type="Pfam" id="PF00501"/>
    </source>
</evidence>
<feature type="domain" description="AMP-dependent synthetase/ligase" evidence="4">
    <location>
        <begin position="23"/>
        <end position="429"/>
    </location>
</feature>
<evidence type="ECO:0000256" key="2">
    <source>
        <dbReference type="ARBA" id="ARBA00022840"/>
    </source>
</evidence>
<dbReference type="InterPro" id="IPR042099">
    <property type="entry name" value="ANL_N_sf"/>
</dbReference>
<dbReference type="GO" id="GO:0005524">
    <property type="term" value="F:ATP binding"/>
    <property type="evidence" value="ECO:0007669"/>
    <property type="project" value="UniProtKB-KW"/>
</dbReference>
<sequence length="699" mass="76382">MLKEFVEPFKITTTDDDTVFSLLERRAERGPDDLIAQWQDDETHRWHDVTAGQMLDRVRLIAKGLMALGATKGERVIVYSPTCYSWGVVDFACAAIGAVLVPIYETDSVRQAAAIVDEVEPVVAFCGDFEHAQALEQIRDSADNTLRYVFNFRADGLDAVADFGRAVSDADLDAAIADVKADDLLTIVYTSGSTGRPKGAMLSNRNYTHIVLNGYEILPNMLYNDNRLLLFLPLAHCFARYIQYVAIGGHGVIGYIPGAKRLLADLRSFKPTYLLGVPRVFEKVYNAASQKAGAGIRGRIFSKAFSHFVRWSKDGQEGRGHSLASRIEHSFFMATVGSSVRDALGPNLRFLACGGAPINVDLAHFFNGMDGITFIQGYGMTETAAPMMVNWEDDNEVGSVGKPGPGMGVRVAEDGELEVCGPNVFMGYWRNPRMTAEVMDGPTWLRTGDLGEIDDHGFVFITGRKKDIIITAGGKNISPAPMEDIIDTCPIVQHAVVVGDGRPFVSALIELEPDMLRSWLAGQGLDADMPLEEAKDNDAVRAFIQQYVDKANAGVSRAESVRKFAVLTDQFNQDDGTLTPSLKVVRAKVLRRYADVIEHEIYVSRSPQPPTPATVKIIDRTAETVQQVSESMRQASENVSPMVRQALDQARANVSDSLASVQGRMKPRQGDGADGESDARTADADDAGAAEARNDESKE</sequence>
<dbReference type="PROSITE" id="PS00455">
    <property type="entry name" value="AMP_BINDING"/>
    <property type="match status" value="1"/>
</dbReference>
<dbReference type="RefSeq" id="WP_169274970.1">
    <property type="nucleotide sequence ID" value="NZ_JAAIIH010000001.1"/>
</dbReference>
<evidence type="ECO:0000313" key="5">
    <source>
        <dbReference type="EMBL" id="NMM99821.1"/>
    </source>
</evidence>
<dbReference type="PANTHER" id="PTHR43272">
    <property type="entry name" value="LONG-CHAIN-FATTY-ACID--COA LIGASE"/>
    <property type="match status" value="1"/>
</dbReference>
<dbReference type="CDD" id="cd05907">
    <property type="entry name" value="VL_LC_FACS_like"/>
    <property type="match status" value="1"/>
</dbReference>